<dbReference type="AlphaFoldDB" id="A0A7K0EUL8"/>
<keyword evidence="1" id="KW-0732">Signal</keyword>
<accession>A0A7K0EUL8</accession>
<dbReference type="OrthoDB" id="937728at2"/>
<evidence type="ECO:0000259" key="2">
    <source>
        <dbReference type="Pfam" id="PF13449"/>
    </source>
</evidence>
<dbReference type="RefSeq" id="WP_154178877.1">
    <property type="nucleotide sequence ID" value="NZ_WJXZ01000015.1"/>
</dbReference>
<dbReference type="Proteomes" id="UP000441754">
    <property type="component" value="Unassembled WGS sequence"/>
</dbReference>
<reference evidence="3 4" key="1">
    <citation type="journal article" date="2018" name="Antonie Van Leeuwenhoek">
        <title>Larkinella terrae sp. nov., isolated from soil on Jeju Island, South Korea.</title>
        <authorList>
            <person name="Ten L.N."/>
            <person name="Jeon J."/>
            <person name="Park S.J."/>
            <person name="Park S."/>
            <person name="Lee S.Y."/>
            <person name="Kim M.K."/>
            <person name="Jung H.Y."/>
        </authorList>
    </citation>
    <scope>NUCLEOTIDE SEQUENCE [LARGE SCALE GENOMIC DNA]</scope>
    <source>
        <strain evidence="3 4">KCTC 52001</strain>
    </source>
</reference>
<protein>
    <recommendedName>
        <fullName evidence="2">Phytase-like domain-containing protein</fullName>
    </recommendedName>
</protein>
<sequence>MKYLLSILFCFFFFCSVQSQTVAFAFKDYLTLPRSRNIHNISGLEYIPQRQEWQLAGDRGQYFLFRNIHQLMDWACQPDSSFQTGLDLEAVRYDAASDTYFFAVENNNESFVGYRKHAMPQTGESFERLPLPHSLPVKKNKGVEALALTTNYLWVAPEAGSTEEARVDNSLIHFYRYKKTNGSVVFDSEFSYEIDRKVCPSEALGGISEIIAIPGDETRLLVLERCYENATKTVTAKLYEAQIDETNKRLVKQKEKPAFNFNNRNSFQPDNVEAMTWAEDLDGKKILVVMSDDNTGKNQWTQIILLELQSN</sequence>
<dbReference type="InterPro" id="IPR027372">
    <property type="entry name" value="Phytase-like_dom"/>
</dbReference>
<evidence type="ECO:0000256" key="1">
    <source>
        <dbReference type="SAM" id="SignalP"/>
    </source>
</evidence>
<dbReference type="Pfam" id="PF13449">
    <property type="entry name" value="Phytase-like"/>
    <property type="match status" value="1"/>
</dbReference>
<gene>
    <name evidence="3" type="ORF">GJJ30_29705</name>
</gene>
<name>A0A7K0EUL8_9BACT</name>
<evidence type="ECO:0000313" key="4">
    <source>
        <dbReference type="Proteomes" id="UP000441754"/>
    </source>
</evidence>
<feature type="domain" description="Phytase-like" evidence="2">
    <location>
        <begin position="41"/>
        <end position="294"/>
    </location>
</feature>
<proteinExistence type="predicted"/>
<dbReference type="EMBL" id="WJXZ01000015">
    <property type="protein sequence ID" value="MRS65504.1"/>
    <property type="molecule type" value="Genomic_DNA"/>
</dbReference>
<organism evidence="3 4">
    <name type="scientific">Larkinella terrae</name>
    <dbReference type="NCBI Taxonomy" id="2025311"/>
    <lineage>
        <taxon>Bacteria</taxon>
        <taxon>Pseudomonadati</taxon>
        <taxon>Bacteroidota</taxon>
        <taxon>Cytophagia</taxon>
        <taxon>Cytophagales</taxon>
        <taxon>Spirosomataceae</taxon>
        <taxon>Larkinella</taxon>
    </lineage>
</organism>
<feature type="chain" id="PRO_5029506257" description="Phytase-like domain-containing protein" evidence="1">
    <location>
        <begin position="20"/>
        <end position="311"/>
    </location>
</feature>
<comment type="caution">
    <text evidence="3">The sequence shown here is derived from an EMBL/GenBank/DDBJ whole genome shotgun (WGS) entry which is preliminary data.</text>
</comment>
<keyword evidence="4" id="KW-1185">Reference proteome</keyword>
<feature type="signal peptide" evidence="1">
    <location>
        <begin position="1"/>
        <end position="19"/>
    </location>
</feature>
<evidence type="ECO:0000313" key="3">
    <source>
        <dbReference type="EMBL" id="MRS65504.1"/>
    </source>
</evidence>